<dbReference type="OrthoDB" id="7863990at2759"/>
<gene>
    <name evidence="3" type="primary">Dvir\GJ26305</name>
    <name evidence="3" type="ORF">Dvir_GJ26305</name>
</gene>
<keyword evidence="2" id="KW-0732">Signal</keyword>
<dbReference type="InParanoid" id="A0A0Q9WX01"/>
<evidence type="ECO:0000313" key="3">
    <source>
        <dbReference type="EMBL" id="KRF84885.1"/>
    </source>
</evidence>
<proteinExistence type="predicted"/>
<evidence type="ECO:0000256" key="2">
    <source>
        <dbReference type="SAM" id="SignalP"/>
    </source>
</evidence>
<keyword evidence="4" id="KW-1185">Reference proteome</keyword>
<dbReference type="EMBL" id="CH940647">
    <property type="protein sequence ID" value="KRF84885.1"/>
    <property type="molecule type" value="Genomic_DNA"/>
</dbReference>
<evidence type="ECO:0000256" key="1">
    <source>
        <dbReference type="SAM" id="Coils"/>
    </source>
</evidence>
<protein>
    <submittedName>
        <fullName evidence="3">Uncharacterized protein</fullName>
    </submittedName>
</protein>
<evidence type="ECO:0000313" key="4">
    <source>
        <dbReference type="Proteomes" id="UP000008792"/>
    </source>
</evidence>
<reference evidence="3 4" key="1">
    <citation type="journal article" date="2007" name="Nature">
        <title>Evolution of genes and genomes on the Drosophila phylogeny.</title>
        <authorList>
            <consortium name="Drosophila 12 Genomes Consortium"/>
            <person name="Clark A.G."/>
            <person name="Eisen M.B."/>
            <person name="Smith D.R."/>
            <person name="Bergman C.M."/>
            <person name="Oliver B."/>
            <person name="Markow T.A."/>
            <person name="Kaufman T.C."/>
            <person name="Kellis M."/>
            <person name="Gelbart W."/>
            <person name="Iyer V.N."/>
            <person name="Pollard D.A."/>
            <person name="Sackton T.B."/>
            <person name="Larracuente A.M."/>
            <person name="Singh N.D."/>
            <person name="Abad J.P."/>
            <person name="Abt D.N."/>
            <person name="Adryan B."/>
            <person name="Aguade M."/>
            <person name="Akashi H."/>
            <person name="Anderson W.W."/>
            <person name="Aquadro C.F."/>
            <person name="Ardell D.H."/>
            <person name="Arguello R."/>
            <person name="Artieri C.G."/>
            <person name="Barbash D.A."/>
            <person name="Barker D."/>
            <person name="Barsanti P."/>
            <person name="Batterham P."/>
            <person name="Batzoglou S."/>
            <person name="Begun D."/>
            <person name="Bhutkar A."/>
            <person name="Blanco E."/>
            <person name="Bosak S.A."/>
            <person name="Bradley R.K."/>
            <person name="Brand A.D."/>
            <person name="Brent M.R."/>
            <person name="Brooks A.N."/>
            <person name="Brown R.H."/>
            <person name="Butlin R.K."/>
            <person name="Caggese C."/>
            <person name="Calvi B.R."/>
            <person name="Bernardo de Carvalho A."/>
            <person name="Caspi A."/>
            <person name="Castrezana S."/>
            <person name="Celniker S.E."/>
            <person name="Chang J.L."/>
            <person name="Chapple C."/>
            <person name="Chatterji S."/>
            <person name="Chinwalla A."/>
            <person name="Civetta A."/>
            <person name="Clifton S.W."/>
            <person name="Comeron J.M."/>
            <person name="Costello J.C."/>
            <person name="Coyne J.A."/>
            <person name="Daub J."/>
            <person name="David R.G."/>
            <person name="Delcher A.L."/>
            <person name="Delehaunty K."/>
            <person name="Do C.B."/>
            <person name="Ebling H."/>
            <person name="Edwards K."/>
            <person name="Eickbush T."/>
            <person name="Evans J.D."/>
            <person name="Filipski A."/>
            <person name="Findeiss S."/>
            <person name="Freyhult E."/>
            <person name="Fulton L."/>
            <person name="Fulton R."/>
            <person name="Garcia A.C."/>
            <person name="Gardiner A."/>
            <person name="Garfield D.A."/>
            <person name="Garvin B.E."/>
            <person name="Gibson G."/>
            <person name="Gilbert D."/>
            <person name="Gnerre S."/>
            <person name="Godfrey J."/>
            <person name="Good R."/>
            <person name="Gotea V."/>
            <person name="Gravely B."/>
            <person name="Greenberg A.J."/>
            <person name="Griffiths-Jones S."/>
            <person name="Gross S."/>
            <person name="Guigo R."/>
            <person name="Gustafson E.A."/>
            <person name="Haerty W."/>
            <person name="Hahn M.W."/>
            <person name="Halligan D.L."/>
            <person name="Halpern A.L."/>
            <person name="Halter G.M."/>
            <person name="Han M.V."/>
            <person name="Heger A."/>
            <person name="Hillier L."/>
            <person name="Hinrichs A.S."/>
            <person name="Holmes I."/>
            <person name="Hoskins R.A."/>
            <person name="Hubisz M.J."/>
            <person name="Hultmark D."/>
            <person name="Huntley M.A."/>
            <person name="Jaffe D.B."/>
            <person name="Jagadeeshan S."/>
            <person name="Jeck W.R."/>
            <person name="Johnson J."/>
            <person name="Jones C.D."/>
            <person name="Jordan W.C."/>
            <person name="Karpen G.H."/>
            <person name="Kataoka E."/>
            <person name="Keightley P.D."/>
            <person name="Kheradpour P."/>
            <person name="Kirkness E.F."/>
            <person name="Koerich L.B."/>
            <person name="Kristiansen K."/>
            <person name="Kudrna D."/>
            <person name="Kulathinal R.J."/>
            <person name="Kumar S."/>
            <person name="Kwok R."/>
            <person name="Lander E."/>
            <person name="Langley C.H."/>
            <person name="Lapoint R."/>
            <person name="Lazzaro B.P."/>
            <person name="Lee S.J."/>
            <person name="Levesque L."/>
            <person name="Li R."/>
            <person name="Lin C.F."/>
            <person name="Lin M.F."/>
            <person name="Lindblad-Toh K."/>
            <person name="Llopart A."/>
            <person name="Long M."/>
            <person name="Low L."/>
            <person name="Lozovsky E."/>
            <person name="Lu J."/>
            <person name="Luo M."/>
            <person name="Machado C.A."/>
            <person name="Makalowski W."/>
            <person name="Marzo M."/>
            <person name="Matsuda M."/>
            <person name="Matzkin L."/>
            <person name="McAllister B."/>
            <person name="McBride C.S."/>
            <person name="McKernan B."/>
            <person name="McKernan K."/>
            <person name="Mendez-Lago M."/>
            <person name="Minx P."/>
            <person name="Mollenhauer M.U."/>
            <person name="Montooth K."/>
            <person name="Mount S.M."/>
            <person name="Mu X."/>
            <person name="Myers E."/>
            <person name="Negre B."/>
            <person name="Newfeld S."/>
            <person name="Nielsen R."/>
            <person name="Noor M.A."/>
            <person name="O'Grady P."/>
            <person name="Pachter L."/>
            <person name="Papaceit M."/>
            <person name="Parisi M.J."/>
            <person name="Parisi M."/>
            <person name="Parts L."/>
            <person name="Pedersen J.S."/>
            <person name="Pesole G."/>
            <person name="Phillippy A.M."/>
            <person name="Ponting C.P."/>
            <person name="Pop M."/>
            <person name="Porcelli D."/>
            <person name="Powell J.R."/>
            <person name="Prohaska S."/>
            <person name="Pruitt K."/>
            <person name="Puig M."/>
            <person name="Quesneville H."/>
            <person name="Ram K.R."/>
            <person name="Rand D."/>
            <person name="Rasmussen M.D."/>
            <person name="Reed L.K."/>
            <person name="Reenan R."/>
            <person name="Reily A."/>
            <person name="Remington K.A."/>
            <person name="Rieger T.T."/>
            <person name="Ritchie M.G."/>
            <person name="Robin C."/>
            <person name="Rogers Y.H."/>
            <person name="Rohde C."/>
            <person name="Rozas J."/>
            <person name="Rubenfield M.J."/>
            <person name="Ruiz A."/>
            <person name="Russo S."/>
            <person name="Salzberg S.L."/>
            <person name="Sanchez-Gracia A."/>
            <person name="Saranga D.J."/>
            <person name="Sato H."/>
            <person name="Schaeffer S.W."/>
            <person name="Schatz M.C."/>
            <person name="Schlenke T."/>
            <person name="Schwartz R."/>
            <person name="Segarra C."/>
            <person name="Singh R.S."/>
            <person name="Sirot L."/>
            <person name="Sirota M."/>
            <person name="Sisneros N.B."/>
            <person name="Smith C.D."/>
            <person name="Smith T.F."/>
            <person name="Spieth J."/>
            <person name="Stage D.E."/>
            <person name="Stark A."/>
            <person name="Stephan W."/>
            <person name="Strausberg R.L."/>
            <person name="Strempel S."/>
            <person name="Sturgill D."/>
            <person name="Sutton G."/>
            <person name="Sutton G.G."/>
            <person name="Tao W."/>
            <person name="Teichmann S."/>
            <person name="Tobari Y.N."/>
            <person name="Tomimura Y."/>
            <person name="Tsolas J.M."/>
            <person name="Valente V.L."/>
            <person name="Venter E."/>
            <person name="Venter J.C."/>
            <person name="Vicario S."/>
            <person name="Vieira F.G."/>
            <person name="Vilella A.J."/>
            <person name="Villasante A."/>
            <person name="Walenz B."/>
            <person name="Wang J."/>
            <person name="Wasserman M."/>
            <person name="Watts T."/>
            <person name="Wilson D."/>
            <person name="Wilson R.K."/>
            <person name="Wing R.A."/>
            <person name="Wolfner M.F."/>
            <person name="Wong A."/>
            <person name="Wong G.K."/>
            <person name="Wu C.I."/>
            <person name="Wu G."/>
            <person name="Yamamoto D."/>
            <person name="Yang H.P."/>
            <person name="Yang S.P."/>
            <person name="Yorke J.A."/>
            <person name="Yoshida K."/>
            <person name="Zdobnov E."/>
            <person name="Zhang P."/>
            <person name="Zhang Y."/>
            <person name="Zimin A.V."/>
            <person name="Baldwin J."/>
            <person name="Abdouelleil A."/>
            <person name="Abdulkadir J."/>
            <person name="Abebe A."/>
            <person name="Abera B."/>
            <person name="Abreu J."/>
            <person name="Acer S.C."/>
            <person name="Aftuck L."/>
            <person name="Alexander A."/>
            <person name="An P."/>
            <person name="Anderson E."/>
            <person name="Anderson S."/>
            <person name="Arachi H."/>
            <person name="Azer M."/>
            <person name="Bachantsang P."/>
            <person name="Barry A."/>
            <person name="Bayul T."/>
            <person name="Berlin A."/>
            <person name="Bessette D."/>
            <person name="Bloom T."/>
            <person name="Blye J."/>
            <person name="Boguslavskiy L."/>
            <person name="Bonnet C."/>
            <person name="Boukhgalter B."/>
            <person name="Bourzgui I."/>
            <person name="Brown A."/>
            <person name="Cahill P."/>
            <person name="Channer S."/>
            <person name="Cheshatsang Y."/>
            <person name="Chuda L."/>
            <person name="Citroen M."/>
            <person name="Collymore A."/>
            <person name="Cooke P."/>
            <person name="Costello M."/>
            <person name="D'Aco K."/>
            <person name="Daza R."/>
            <person name="De Haan G."/>
            <person name="DeGray S."/>
            <person name="DeMaso C."/>
            <person name="Dhargay N."/>
            <person name="Dooley K."/>
            <person name="Dooley E."/>
            <person name="Doricent M."/>
            <person name="Dorje P."/>
            <person name="Dorjee K."/>
            <person name="Dupes A."/>
            <person name="Elong R."/>
            <person name="Falk J."/>
            <person name="Farina A."/>
            <person name="Faro S."/>
            <person name="Ferguson D."/>
            <person name="Fisher S."/>
            <person name="Foley C.D."/>
            <person name="Franke A."/>
            <person name="Friedrich D."/>
            <person name="Gadbois L."/>
            <person name="Gearin G."/>
            <person name="Gearin C.R."/>
            <person name="Giannoukos G."/>
            <person name="Goode T."/>
            <person name="Graham J."/>
            <person name="Grandbois E."/>
            <person name="Grewal S."/>
            <person name="Gyaltsen K."/>
            <person name="Hafez N."/>
            <person name="Hagos B."/>
            <person name="Hall J."/>
            <person name="Henson C."/>
            <person name="Hollinger A."/>
            <person name="Honan T."/>
            <person name="Huard M.D."/>
            <person name="Hughes L."/>
            <person name="Hurhula B."/>
            <person name="Husby M.E."/>
            <person name="Kamat A."/>
            <person name="Kanga B."/>
            <person name="Kashin S."/>
            <person name="Khazanovich D."/>
            <person name="Kisner P."/>
            <person name="Lance K."/>
            <person name="Lara M."/>
            <person name="Lee W."/>
            <person name="Lennon N."/>
            <person name="Letendre F."/>
            <person name="LeVine R."/>
            <person name="Lipovsky A."/>
            <person name="Liu X."/>
            <person name="Liu J."/>
            <person name="Liu S."/>
            <person name="Lokyitsang T."/>
            <person name="Lokyitsang Y."/>
            <person name="Lubonja R."/>
            <person name="Lui A."/>
            <person name="MacDonald P."/>
            <person name="Magnisalis V."/>
            <person name="Maru K."/>
            <person name="Matthews C."/>
            <person name="McCusker W."/>
            <person name="McDonough S."/>
            <person name="Mehta T."/>
            <person name="Meldrim J."/>
            <person name="Meneus L."/>
            <person name="Mihai O."/>
            <person name="Mihalev A."/>
            <person name="Mihova T."/>
            <person name="Mittelman R."/>
            <person name="Mlenga V."/>
            <person name="Montmayeur A."/>
            <person name="Mulrain L."/>
            <person name="Navidi A."/>
            <person name="Naylor J."/>
            <person name="Negash T."/>
            <person name="Nguyen T."/>
            <person name="Nguyen N."/>
            <person name="Nicol R."/>
            <person name="Norbu C."/>
            <person name="Norbu N."/>
            <person name="Novod N."/>
            <person name="O'Neill B."/>
            <person name="Osman S."/>
            <person name="Markiewicz E."/>
            <person name="Oyono O.L."/>
            <person name="Patti C."/>
            <person name="Phunkhang P."/>
            <person name="Pierre F."/>
            <person name="Priest M."/>
            <person name="Raghuraman S."/>
            <person name="Rege F."/>
            <person name="Reyes R."/>
            <person name="Rise C."/>
            <person name="Rogov P."/>
            <person name="Ross K."/>
            <person name="Ryan E."/>
            <person name="Settipalli S."/>
            <person name="Shea T."/>
            <person name="Sherpa N."/>
            <person name="Shi L."/>
            <person name="Shih D."/>
            <person name="Sparrow T."/>
            <person name="Spaulding J."/>
            <person name="Stalker J."/>
            <person name="Stange-Thomann N."/>
            <person name="Stavropoulos S."/>
            <person name="Stone C."/>
            <person name="Strader C."/>
            <person name="Tesfaye S."/>
            <person name="Thomson T."/>
            <person name="Thoulutsang Y."/>
            <person name="Thoulutsang D."/>
            <person name="Topham K."/>
            <person name="Topping I."/>
            <person name="Tsamla T."/>
            <person name="Vassiliev H."/>
            <person name="Vo A."/>
            <person name="Wangchuk T."/>
            <person name="Wangdi T."/>
            <person name="Weiand M."/>
            <person name="Wilkinson J."/>
            <person name="Wilson A."/>
            <person name="Yadav S."/>
            <person name="Young G."/>
            <person name="Yu Q."/>
            <person name="Zembek L."/>
            <person name="Zhong D."/>
            <person name="Zimmer A."/>
            <person name="Zwirko Z."/>
            <person name="Jaffe D.B."/>
            <person name="Alvarez P."/>
            <person name="Brockman W."/>
            <person name="Butler J."/>
            <person name="Chin C."/>
            <person name="Gnerre S."/>
            <person name="Grabherr M."/>
            <person name="Kleber M."/>
            <person name="Mauceli E."/>
            <person name="MacCallum I."/>
        </authorList>
    </citation>
    <scope>NUCLEOTIDE SEQUENCE [LARGE SCALE GENOMIC DNA]</scope>
    <source>
        <strain evidence="4">Tucson 15010-1051.87</strain>
    </source>
</reference>
<dbReference type="Proteomes" id="UP000008792">
    <property type="component" value="Unassembled WGS sequence"/>
</dbReference>
<accession>A0A0Q9WX01</accession>
<sequence length="138" mass="15415">MKVLIICLLALQAFMAGAATTNGSLNEISTNLDQQCGSYCYTLLRSLVQSGEKAKNDIEENAIAIRDKDNQIKVLQAKVAELQANLELYKEKENQYEEQIKYDNDLVANISLKMDSIRNKVGQIAQINTNTNTTLQTK</sequence>
<dbReference type="AlphaFoldDB" id="A0A0Q9WX01"/>
<organism evidence="3 4">
    <name type="scientific">Drosophila virilis</name>
    <name type="common">Fruit fly</name>
    <dbReference type="NCBI Taxonomy" id="7244"/>
    <lineage>
        <taxon>Eukaryota</taxon>
        <taxon>Metazoa</taxon>
        <taxon>Ecdysozoa</taxon>
        <taxon>Arthropoda</taxon>
        <taxon>Hexapoda</taxon>
        <taxon>Insecta</taxon>
        <taxon>Pterygota</taxon>
        <taxon>Neoptera</taxon>
        <taxon>Endopterygota</taxon>
        <taxon>Diptera</taxon>
        <taxon>Brachycera</taxon>
        <taxon>Muscomorpha</taxon>
        <taxon>Ephydroidea</taxon>
        <taxon>Drosophilidae</taxon>
        <taxon>Drosophila</taxon>
    </lineage>
</organism>
<feature type="signal peptide" evidence="2">
    <location>
        <begin position="1"/>
        <end position="19"/>
    </location>
</feature>
<name>A0A0Q9WX01_DROVI</name>
<feature type="chain" id="PRO_5006387219" evidence="2">
    <location>
        <begin position="20"/>
        <end position="138"/>
    </location>
</feature>
<keyword evidence="1" id="KW-0175">Coiled coil</keyword>
<feature type="coiled-coil region" evidence="1">
    <location>
        <begin position="65"/>
        <end position="99"/>
    </location>
</feature>
<dbReference type="SUPFAM" id="SSF57997">
    <property type="entry name" value="Tropomyosin"/>
    <property type="match status" value="1"/>
</dbReference>